<gene>
    <name evidence="1" type="ORF">ASD8599_04021</name>
</gene>
<keyword evidence="2" id="KW-1185">Reference proteome</keyword>
<reference evidence="1 2" key="1">
    <citation type="submission" date="2018-03" db="EMBL/GenBank/DDBJ databases">
        <authorList>
            <person name="Keele B.F."/>
        </authorList>
    </citation>
    <scope>NUCLEOTIDE SEQUENCE [LARGE SCALE GENOMIC DNA]</scope>
    <source>
        <strain evidence="1 2">CECT 8599</strain>
    </source>
</reference>
<protein>
    <submittedName>
        <fullName evidence="1">Uncharacterized protein</fullName>
    </submittedName>
</protein>
<evidence type="ECO:0000313" key="2">
    <source>
        <dbReference type="Proteomes" id="UP000244880"/>
    </source>
</evidence>
<accession>A0A2R8BPQ6</accession>
<organism evidence="1 2">
    <name type="scientific">Ascidiaceihabitans donghaensis</name>
    <dbReference type="NCBI Taxonomy" id="1510460"/>
    <lineage>
        <taxon>Bacteria</taxon>
        <taxon>Pseudomonadati</taxon>
        <taxon>Pseudomonadota</taxon>
        <taxon>Alphaproteobacteria</taxon>
        <taxon>Rhodobacterales</taxon>
        <taxon>Paracoccaceae</taxon>
        <taxon>Ascidiaceihabitans</taxon>
    </lineage>
</organism>
<proteinExistence type="predicted"/>
<evidence type="ECO:0000313" key="1">
    <source>
        <dbReference type="EMBL" id="SPH27555.1"/>
    </source>
</evidence>
<dbReference type="Proteomes" id="UP000244880">
    <property type="component" value="Unassembled WGS sequence"/>
</dbReference>
<dbReference type="AlphaFoldDB" id="A0A2R8BPQ6"/>
<name>A0A2R8BPQ6_9RHOB</name>
<dbReference type="EMBL" id="OMOR01000004">
    <property type="protein sequence ID" value="SPH27555.1"/>
    <property type="molecule type" value="Genomic_DNA"/>
</dbReference>
<sequence>MAAAQHHGIHFSICPVAGELFKILVQHIVQRVVRRIHFVDVAGKIQLLHKFAV</sequence>